<name>A0A080YX44_PHYNI</name>
<accession>A0A080YX44</accession>
<organism evidence="2 3">
    <name type="scientific">Phytophthora nicotianae P1976</name>
    <dbReference type="NCBI Taxonomy" id="1317066"/>
    <lineage>
        <taxon>Eukaryota</taxon>
        <taxon>Sar</taxon>
        <taxon>Stramenopiles</taxon>
        <taxon>Oomycota</taxon>
        <taxon>Peronosporomycetes</taxon>
        <taxon>Peronosporales</taxon>
        <taxon>Peronosporaceae</taxon>
        <taxon>Phytophthora</taxon>
    </lineage>
</organism>
<evidence type="ECO:0000313" key="2">
    <source>
        <dbReference type="EMBL" id="ETO58955.1"/>
    </source>
</evidence>
<comment type="caution">
    <text evidence="2">The sequence shown here is derived from an EMBL/GenBank/DDBJ whole genome shotgun (WGS) entry which is preliminary data.</text>
</comment>
<evidence type="ECO:0000313" key="3">
    <source>
        <dbReference type="Proteomes" id="UP000028582"/>
    </source>
</evidence>
<feature type="non-terminal residue" evidence="2">
    <location>
        <position position="1"/>
    </location>
</feature>
<dbReference type="EMBL" id="ANJA01004558">
    <property type="protein sequence ID" value="ETO58955.1"/>
    <property type="molecule type" value="Genomic_DNA"/>
</dbReference>
<protein>
    <submittedName>
        <fullName evidence="2">Uncharacterized protein</fullName>
    </submittedName>
</protein>
<sequence>VTQSHLPRFGGEYGNTEDDEEEGLVGPRWRRQRVKHDEGPTGLADN</sequence>
<dbReference type="AlphaFoldDB" id="A0A080YX44"/>
<feature type="region of interest" description="Disordered" evidence="1">
    <location>
        <begin position="1"/>
        <end position="46"/>
    </location>
</feature>
<dbReference type="Proteomes" id="UP000028582">
    <property type="component" value="Unassembled WGS sequence"/>
</dbReference>
<gene>
    <name evidence="2" type="ORF">F444_22669</name>
</gene>
<reference evidence="2 3" key="1">
    <citation type="submission" date="2013-11" db="EMBL/GenBank/DDBJ databases">
        <title>The Genome Sequence of Phytophthora parasitica P1976.</title>
        <authorList>
            <consortium name="The Broad Institute Genomics Platform"/>
            <person name="Russ C."/>
            <person name="Tyler B."/>
            <person name="Panabieres F."/>
            <person name="Shan W."/>
            <person name="Tripathy S."/>
            <person name="Grunwald N."/>
            <person name="Machado M."/>
            <person name="Johnson C.S."/>
            <person name="Walker B."/>
            <person name="Young S."/>
            <person name="Zeng Q."/>
            <person name="Gargeya S."/>
            <person name="Fitzgerald M."/>
            <person name="Haas B."/>
            <person name="Abouelleil A."/>
            <person name="Allen A.W."/>
            <person name="Alvarado L."/>
            <person name="Arachchi H.M."/>
            <person name="Berlin A.M."/>
            <person name="Chapman S.B."/>
            <person name="Gainer-Dewar J."/>
            <person name="Goldberg J."/>
            <person name="Griggs A."/>
            <person name="Gujja S."/>
            <person name="Hansen M."/>
            <person name="Howarth C."/>
            <person name="Imamovic A."/>
            <person name="Ireland A."/>
            <person name="Larimer J."/>
            <person name="McCowan C."/>
            <person name="Murphy C."/>
            <person name="Pearson M."/>
            <person name="Poon T.W."/>
            <person name="Priest M."/>
            <person name="Roberts A."/>
            <person name="Saif S."/>
            <person name="Shea T."/>
            <person name="Sisk P."/>
            <person name="Sykes S."/>
            <person name="Wortman J."/>
            <person name="Nusbaum C."/>
            <person name="Birren B."/>
        </authorList>
    </citation>
    <scope>NUCLEOTIDE SEQUENCE [LARGE SCALE GENOMIC DNA]</scope>
    <source>
        <strain evidence="2 3">P1976</strain>
    </source>
</reference>
<proteinExistence type="predicted"/>
<evidence type="ECO:0000256" key="1">
    <source>
        <dbReference type="SAM" id="MobiDB-lite"/>
    </source>
</evidence>